<feature type="region of interest" description="Disordered" evidence="1">
    <location>
        <begin position="551"/>
        <end position="598"/>
    </location>
</feature>
<dbReference type="GeneTree" id="ENSGT00950000183035"/>
<evidence type="ECO:0008006" key="6">
    <source>
        <dbReference type="Google" id="ProtNLM"/>
    </source>
</evidence>
<evidence type="ECO:0000313" key="4">
    <source>
        <dbReference type="Ensembl" id="ENSCMIP00000015688.1"/>
    </source>
</evidence>
<dbReference type="Proteomes" id="UP000314986">
    <property type="component" value="Unassembled WGS sequence"/>
</dbReference>
<reference evidence="5" key="2">
    <citation type="journal article" date="2007" name="PLoS Biol.">
        <title>Survey sequencing and comparative analysis of the elephant shark (Callorhinchus milii) genome.</title>
        <authorList>
            <person name="Venkatesh B."/>
            <person name="Kirkness E.F."/>
            <person name="Loh Y.H."/>
            <person name="Halpern A.L."/>
            <person name="Lee A.P."/>
            <person name="Johnson J."/>
            <person name="Dandona N."/>
            <person name="Viswanathan L.D."/>
            <person name="Tay A."/>
            <person name="Venter J.C."/>
            <person name="Strausberg R.L."/>
            <person name="Brenner S."/>
        </authorList>
    </citation>
    <scope>NUCLEOTIDE SEQUENCE [LARGE SCALE GENOMIC DNA]</scope>
</reference>
<dbReference type="Pfam" id="PF00373">
    <property type="entry name" value="FERM_M"/>
    <property type="match status" value="1"/>
</dbReference>
<dbReference type="PROSITE" id="PS50106">
    <property type="entry name" value="PDZ"/>
    <property type="match status" value="1"/>
</dbReference>
<dbReference type="InterPro" id="IPR035963">
    <property type="entry name" value="FERM_2"/>
</dbReference>
<dbReference type="PROSITE" id="PS50057">
    <property type="entry name" value="FERM_3"/>
    <property type="match status" value="1"/>
</dbReference>
<dbReference type="InterPro" id="IPR019749">
    <property type="entry name" value="Band_41_domain"/>
</dbReference>
<feature type="compositionally biased region" description="Basic and acidic residues" evidence="1">
    <location>
        <begin position="1139"/>
        <end position="1148"/>
    </location>
</feature>
<dbReference type="SUPFAM" id="SSF54236">
    <property type="entry name" value="Ubiquitin-like"/>
    <property type="match status" value="1"/>
</dbReference>
<dbReference type="InterPro" id="IPR001478">
    <property type="entry name" value="PDZ"/>
</dbReference>
<feature type="region of interest" description="Disordered" evidence="1">
    <location>
        <begin position="1132"/>
        <end position="1165"/>
    </location>
</feature>
<keyword evidence="5" id="KW-1185">Reference proteome</keyword>
<dbReference type="InterPro" id="IPR000299">
    <property type="entry name" value="FERM_domain"/>
</dbReference>
<reference evidence="5" key="3">
    <citation type="journal article" date="2014" name="Nature">
        <title>Elephant shark genome provides unique insights into gnathostome evolution.</title>
        <authorList>
            <consortium name="International Elephant Shark Genome Sequencing Consortium"/>
            <person name="Venkatesh B."/>
            <person name="Lee A.P."/>
            <person name="Ravi V."/>
            <person name="Maurya A.K."/>
            <person name="Lian M.M."/>
            <person name="Swann J.B."/>
            <person name="Ohta Y."/>
            <person name="Flajnik M.F."/>
            <person name="Sutoh Y."/>
            <person name="Kasahara M."/>
            <person name="Hoon S."/>
            <person name="Gangu V."/>
            <person name="Roy S.W."/>
            <person name="Irimia M."/>
            <person name="Korzh V."/>
            <person name="Kondrychyn I."/>
            <person name="Lim Z.W."/>
            <person name="Tay B.H."/>
            <person name="Tohari S."/>
            <person name="Kong K.W."/>
            <person name="Ho S."/>
            <person name="Lorente-Galdos B."/>
            <person name="Quilez J."/>
            <person name="Marques-Bonet T."/>
            <person name="Raney B.J."/>
            <person name="Ingham P.W."/>
            <person name="Tay A."/>
            <person name="Hillier L.W."/>
            <person name="Minx P."/>
            <person name="Boehm T."/>
            <person name="Wilson R.K."/>
            <person name="Brenner S."/>
            <person name="Warren W.C."/>
        </authorList>
    </citation>
    <scope>NUCLEOTIDE SEQUENCE [LARGE SCALE GENOMIC DNA]</scope>
</reference>
<evidence type="ECO:0000313" key="5">
    <source>
        <dbReference type="Proteomes" id="UP000314986"/>
    </source>
</evidence>
<proteinExistence type="predicted"/>
<feature type="region of interest" description="Disordered" evidence="1">
    <location>
        <begin position="1428"/>
        <end position="1461"/>
    </location>
</feature>
<dbReference type="FunFam" id="2.30.29.30:FF:000066">
    <property type="entry name" value="FERM and PDZ domain-containing protein 4"/>
    <property type="match status" value="1"/>
</dbReference>
<feature type="compositionally biased region" description="Basic and acidic residues" evidence="1">
    <location>
        <begin position="829"/>
        <end position="844"/>
    </location>
</feature>
<feature type="region of interest" description="Disordered" evidence="1">
    <location>
        <begin position="817"/>
        <end position="845"/>
    </location>
</feature>
<dbReference type="Ensembl" id="ENSCMIT00000016008.1">
    <property type="protein sequence ID" value="ENSCMIP00000015688.1"/>
    <property type="gene ID" value="ENSCMIG00000007630.1"/>
</dbReference>
<feature type="region of interest" description="Disordered" evidence="1">
    <location>
        <begin position="1012"/>
        <end position="1054"/>
    </location>
</feature>
<protein>
    <recommendedName>
        <fullName evidence="6">FERM and PDZ domain-containing protein 1</fullName>
    </recommendedName>
</protein>
<dbReference type="Gene3D" id="2.30.42.10">
    <property type="match status" value="1"/>
</dbReference>
<organism evidence="4 5">
    <name type="scientific">Callorhinchus milii</name>
    <name type="common">Ghost shark</name>
    <dbReference type="NCBI Taxonomy" id="7868"/>
    <lineage>
        <taxon>Eukaryota</taxon>
        <taxon>Metazoa</taxon>
        <taxon>Chordata</taxon>
        <taxon>Craniata</taxon>
        <taxon>Vertebrata</taxon>
        <taxon>Chondrichthyes</taxon>
        <taxon>Holocephali</taxon>
        <taxon>Chimaeriformes</taxon>
        <taxon>Callorhinchidae</taxon>
        <taxon>Callorhinchus</taxon>
    </lineage>
</organism>
<dbReference type="InterPro" id="IPR029071">
    <property type="entry name" value="Ubiquitin-like_domsf"/>
</dbReference>
<accession>A0A4W3HFG7</accession>
<evidence type="ECO:0000259" key="3">
    <source>
        <dbReference type="PROSITE" id="PS50106"/>
    </source>
</evidence>
<dbReference type="CDD" id="cd21942">
    <property type="entry name" value="LGNbd_FRMPD1"/>
    <property type="match status" value="1"/>
</dbReference>
<feature type="compositionally biased region" description="Polar residues" evidence="1">
    <location>
        <begin position="581"/>
        <end position="593"/>
    </location>
</feature>
<dbReference type="PANTHER" id="PTHR46221">
    <property type="entry name" value="FERM AND PDZ DOMAIN-CONTAINING PROTEIN FAMILY MEMBER"/>
    <property type="match status" value="1"/>
</dbReference>
<feature type="region of interest" description="Disordered" evidence="1">
    <location>
        <begin position="506"/>
        <end position="534"/>
    </location>
</feature>
<reference evidence="5" key="1">
    <citation type="journal article" date="2006" name="Science">
        <title>Ancient noncoding elements conserved in the human genome.</title>
        <authorList>
            <person name="Venkatesh B."/>
            <person name="Kirkness E.F."/>
            <person name="Loh Y.H."/>
            <person name="Halpern A.L."/>
            <person name="Lee A.P."/>
            <person name="Johnson J."/>
            <person name="Dandona N."/>
            <person name="Viswanathan L.D."/>
            <person name="Tay A."/>
            <person name="Venter J.C."/>
            <person name="Strausberg R.L."/>
            <person name="Brenner S."/>
        </authorList>
    </citation>
    <scope>NUCLEOTIDE SEQUENCE [LARGE SCALE GENOMIC DNA]</scope>
</reference>
<sequence>MEEPEANLVQVRKSHKVEQMVSKWLRLTRDNSQRCDSHSSVKIASATTTNQSSFPLKVSVRIYKDSLLEYGFTITEETPLCVKSVTADGPGEGKLFPGDQILNINNVPVEDIAREHLFNIISECGNSLAVTVLRYTTGPKSSFLTEEKRARLKSNPVKVRFAEEVMVNGHTQGNSLIFMPNVLKLYLENGQTKAFKYDSNTTVKDIILTLKQKLSIRCIEHFALVLKEQYSTSKVYLLHEDEIIEQVVEKREPHDYKCLFRVCFLPKDPLDLLRDDPVAFEYLYKQSCNDVLQERFAMEMKCNIAIRLAALQIQECILSSKQHQKVSLKYIEKDWGIENFVSPTLLHNMKEKDIRKAINYHLKNNHSLVAPGQKQLISTAQTRLNYLNILGDLRTYGGKIFNVTLMLQDRESFVTLLIGAKYGISQVINSKLNIMNLLTNFRHIRKLELTFECEKVSMVKIHLQDVKPLTLLLEAHYAKDLVCLIAGYHKLYVKLGESIFTWPSSTQNPPFTNEEGEDSRGCSDSESSSEIDSSLEMSAEFHKLRNGYIQPLNEEDEENENSESEATDSDYKREEALEEMSCSTGDTSDINEVSQERSDCERSCSIDSMEELDVEVSASNMLYQQSHCDISEEVAEEGKGSIPAGSLDKPLTRKKCTTESKDSLLHLSEAEDSLTCINVLSESCNSATEEMVAGSSHDLSDKSHSTEGMESCNQCHEDISGKAEEGPGLNNWTDSILLAELPPETPAPDCDMLVDVLNIPILDPPPGFGDSSSDDEFFDAADRLTPVELPVTIGTGEDLEPVDSNGKECEWNLLKMPRDYGNGMNSKSGDPKEDENDHTRHSTNTEKQGYFTHNDLLYDIKHDLPQSFSGESKDHMCCYERDNHVSEIQQSPTLSSLKRIENEPALMETKPIGPLKSIPVSTNKKVTSDLMEMEPDTMETKSVTESIKIVSPVSATRYRGEPGTKENCTASTVGKCRTEGGEITNQCPLNNNQSRKDCPQINESNVILELGDNSLENPTEQDQTVYNTSGLDNDEPYDNNQQTANKTSEGPNEQLKANGQSNIVSGKEELFISHSLANTYPNKTATRQTLYQVGSEEALFAFNEEIKNREGMVQSFQEKATYRIKSEIKSLTSNVKHSRLPEKSRSDENISISRGSSRTNEKSPDMYSFDMTKVLSNLNRVSFKTFGMAKHLSAPTLQGKMENRSVQFPAISKLGSKSLVDNLVDSFPKTEENARMANFNSYIRDANDPDPQVVNGQCSPTEFSIPQKNKEIENVEMNDFSGHLCKIQKQRIKQVSESLLLFPQTDVDKVSGAQHSTLCSQDKDLSQEICLPPRTSKKLHEVEQQCSLTQESCGRELVPRLPISSQLESILNNSNNFEQPEDQLDSSVEFENSVTLTMDSAGNELPVGGMEACSCRLVYQNCFRGSVSDVNDDKKDPEPSTESLSPRTIPPSSGSPLSEYHNTFTRKSDETVLSGCLPGHLEMNSTVGGVKEKDSLLSQFKDKRYNMPSGFTLVHNDIAELCKLLKEDYRASHTEGDCAILSSRNKQTLYTESRKLMSTCQKAVKIDQTPDQMLMGVSESFQTLARLTATCLRFTTCMRCIECHTEVVANLKRVICIYKTFVRASENACGKELDDMSVKLLARECTELTASVFCLTRLFTSAPPL</sequence>
<dbReference type="STRING" id="7868.ENSCMIP00000015688"/>
<feature type="compositionally biased region" description="Acidic residues" evidence="1">
    <location>
        <begin position="553"/>
        <end position="568"/>
    </location>
</feature>
<feature type="compositionally biased region" description="Polar residues" evidence="1">
    <location>
        <begin position="1014"/>
        <end position="1031"/>
    </location>
</feature>
<dbReference type="SUPFAM" id="SSF50156">
    <property type="entry name" value="PDZ domain-like"/>
    <property type="match status" value="1"/>
</dbReference>
<dbReference type="Pfam" id="PF00595">
    <property type="entry name" value="PDZ"/>
    <property type="match status" value="1"/>
</dbReference>
<feature type="compositionally biased region" description="Polar residues" evidence="1">
    <location>
        <begin position="1149"/>
        <end position="1158"/>
    </location>
</feature>
<dbReference type="SMART" id="SM00295">
    <property type="entry name" value="B41"/>
    <property type="match status" value="1"/>
</dbReference>
<dbReference type="InterPro" id="IPR014352">
    <property type="entry name" value="FERM/acyl-CoA-bd_prot_sf"/>
</dbReference>
<dbReference type="CDD" id="cd06769">
    <property type="entry name" value="PDZ_FRMPD1_3_4-like"/>
    <property type="match status" value="1"/>
</dbReference>
<dbReference type="OMA" id="CHERENS"/>
<dbReference type="Gene3D" id="3.10.20.90">
    <property type="entry name" value="Phosphatidylinositol 3-kinase Catalytic Subunit, Chain A, domain 1"/>
    <property type="match status" value="1"/>
</dbReference>
<evidence type="ECO:0000259" key="2">
    <source>
        <dbReference type="PROSITE" id="PS50057"/>
    </source>
</evidence>
<dbReference type="SUPFAM" id="SSF47031">
    <property type="entry name" value="Second domain of FERM"/>
    <property type="match status" value="1"/>
</dbReference>
<reference evidence="4" key="4">
    <citation type="submission" date="2025-08" db="UniProtKB">
        <authorList>
            <consortium name="Ensembl"/>
        </authorList>
    </citation>
    <scope>IDENTIFICATION</scope>
</reference>
<dbReference type="InterPro" id="IPR019748">
    <property type="entry name" value="FERM_central"/>
</dbReference>
<dbReference type="Gene3D" id="1.20.80.10">
    <property type="match status" value="1"/>
</dbReference>
<dbReference type="Gene3D" id="2.30.29.30">
    <property type="entry name" value="Pleckstrin-homology domain (PH domain)/Phosphotyrosine-binding domain (PTB)"/>
    <property type="match status" value="1"/>
</dbReference>
<name>A0A4W3HFG7_CALMI</name>
<dbReference type="SUPFAM" id="SSF50729">
    <property type="entry name" value="PH domain-like"/>
    <property type="match status" value="1"/>
</dbReference>
<dbReference type="InParanoid" id="A0A4W3HFG7"/>
<dbReference type="InterPro" id="IPR036034">
    <property type="entry name" value="PDZ_sf"/>
</dbReference>
<feature type="domain" description="PDZ" evidence="3">
    <location>
        <begin position="59"/>
        <end position="136"/>
    </location>
</feature>
<reference evidence="4" key="5">
    <citation type="submission" date="2025-09" db="UniProtKB">
        <authorList>
            <consortium name="Ensembl"/>
        </authorList>
    </citation>
    <scope>IDENTIFICATION</scope>
</reference>
<feature type="compositionally biased region" description="Low complexity" evidence="1">
    <location>
        <begin position="524"/>
        <end position="534"/>
    </location>
</feature>
<evidence type="ECO:0000256" key="1">
    <source>
        <dbReference type="SAM" id="MobiDB-lite"/>
    </source>
</evidence>
<feature type="compositionally biased region" description="Polar residues" evidence="1">
    <location>
        <begin position="1440"/>
        <end position="1461"/>
    </location>
</feature>
<dbReference type="SMART" id="SM00228">
    <property type="entry name" value="PDZ"/>
    <property type="match status" value="1"/>
</dbReference>
<feature type="compositionally biased region" description="Polar residues" evidence="1">
    <location>
        <begin position="1038"/>
        <end position="1054"/>
    </location>
</feature>
<dbReference type="PANTHER" id="PTHR46221:SF2">
    <property type="entry name" value="FERM AND PDZ DOMAIN-CONTAINING PROTEIN 1"/>
    <property type="match status" value="1"/>
</dbReference>
<dbReference type="CDD" id="cd17168">
    <property type="entry name" value="FERM_F1_FRMPD1"/>
    <property type="match status" value="1"/>
</dbReference>
<feature type="domain" description="FERM" evidence="2">
    <location>
        <begin position="181"/>
        <end position="496"/>
    </location>
</feature>
<dbReference type="InterPro" id="IPR011993">
    <property type="entry name" value="PH-like_dom_sf"/>
</dbReference>
<dbReference type="CDD" id="cd14473">
    <property type="entry name" value="FERM_B-lobe"/>
    <property type="match status" value="1"/>
</dbReference>